<dbReference type="InterPro" id="IPR005946">
    <property type="entry name" value="Rib-P_diPkinase"/>
</dbReference>
<dbReference type="Pfam" id="PF13793">
    <property type="entry name" value="Pribosyltran_N"/>
    <property type="match status" value="1"/>
</dbReference>
<comment type="function">
    <text evidence="10">Involved in the biosynthesis of the central metabolite phospho-alpha-D-ribosyl-1-pyrophosphate (PRPP) via the transfer of pyrophosphoryl group from ATP to 1-hydroxyl of ribose-5-phosphate (Rib-5-P).</text>
</comment>
<feature type="domain" description="Phosphoribosyltransferase" evidence="11">
    <location>
        <begin position="155"/>
        <end position="242"/>
    </location>
</feature>
<keyword evidence="6 10" id="KW-0418">Kinase</keyword>
<dbReference type="PANTHER" id="PTHR10210:SF32">
    <property type="entry name" value="RIBOSE-PHOSPHATE PYROPHOSPHOKINASE 2"/>
    <property type="match status" value="1"/>
</dbReference>
<evidence type="ECO:0000313" key="14">
    <source>
        <dbReference type="Proteomes" id="UP000831817"/>
    </source>
</evidence>
<dbReference type="InterPro" id="IPR037514">
    <property type="entry name" value="Rib-P_diPkinase_arc"/>
</dbReference>
<evidence type="ECO:0000259" key="11">
    <source>
        <dbReference type="Pfam" id="PF00156"/>
    </source>
</evidence>
<dbReference type="InterPro" id="IPR000836">
    <property type="entry name" value="PRTase_dom"/>
</dbReference>
<dbReference type="Proteomes" id="UP000831817">
    <property type="component" value="Chromosome"/>
</dbReference>
<keyword evidence="4 10" id="KW-0545">Nucleotide biosynthesis</keyword>
<organism evidence="13 14">
    <name type="scientific">Methanothermobacter tenebrarum</name>
    <dbReference type="NCBI Taxonomy" id="680118"/>
    <lineage>
        <taxon>Archaea</taxon>
        <taxon>Methanobacteriati</taxon>
        <taxon>Methanobacteriota</taxon>
        <taxon>Methanomada group</taxon>
        <taxon>Methanobacteria</taxon>
        <taxon>Methanobacteriales</taxon>
        <taxon>Methanobacteriaceae</taxon>
        <taxon>Methanothermobacter</taxon>
    </lineage>
</organism>
<feature type="binding site" evidence="10">
    <location>
        <position position="188"/>
    </location>
    <ligand>
        <name>D-ribose 5-phosphate</name>
        <dbReference type="ChEBI" id="CHEBI:78346"/>
    </ligand>
</feature>
<evidence type="ECO:0000256" key="5">
    <source>
        <dbReference type="ARBA" id="ARBA00022741"/>
    </source>
</evidence>
<keyword evidence="2 10" id="KW-0808">Transferase</keyword>
<feature type="binding site" evidence="10">
    <location>
        <begin position="216"/>
        <end position="220"/>
    </location>
    <ligand>
        <name>D-ribose 5-phosphate</name>
        <dbReference type="ChEBI" id="CHEBI:78346"/>
    </ligand>
</feature>
<evidence type="ECO:0000256" key="7">
    <source>
        <dbReference type="ARBA" id="ARBA00022840"/>
    </source>
</evidence>
<dbReference type="InterPro" id="IPR029057">
    <property type="entry name" value="PRTase-like"/>
</dbReference>
<keyword evidence="7 10" id="KW-0067">ATP-binding</keyword>
<dbReference type="CDD" id="cd06223">
    <property type="entry name" value="PRTases_typeI"/>
    <property type="match status" value="1"/>
</dbReference>
<feature type="domain" description="Ribose-phosphate pyrophosphokinase N-terminal" evidence="12">
    <location>
        <begin position="1"/>
        <end position="115"/>
    </location>
</feature>
<evidence type="ECO:0000256" key="1">
    <source>
        <dbReference type="ARBA" id="ARBA00022490"/>
    </source>
</evidence>
<comment type="subcellular location">
    <subcellularLocation>
        <location evidence="10">Cytoplasm</location>
    </subcellularLocation>
</comment>
<feature type="binding site" evidence="10">
    <location>
        <begin position="33"/>
        <end position="35"/>
    </location>
    <ligand>
        <name>ATP</name>
        <dbReference type="ChEBI" id="CHEBI:30616"/>
    </ligand>
</feature>
<protein>
    <recommendedName>
        <fullName evidence="10">Ribose-phosphate pyrophosphokinase</fullName>
        <shortName evidence="10">RPPK</shortName>
        <ecNumber evidence="10">2.7.6.1</ecNumber>
    </recommendedName>
    <alternativeName>
        <fullName evidence="10">5-phospho-D-ribosyl alpha-1-diphosphate synthase</fullName>
    </alternativeName>
    <alternativeName>
        <fullName evidence="10">Phosphoribosyl diphosphate synthase</fullName>
    </alternativeName>
    <alternativeName>
        <fullName evidence="10">Phosphoribosyl pyrophosphate synthase</fullName>
        <shortName evidence="10">P-Rib-PP synthase</shortName>
        <shortName evidence="10">PRPP synthase</shortName>
        <shortName evidence="10">PRPPase</shortName>
    </alternativeName>
</protein>
<keyword evidence="8 10" id="KW-0460">Magnesium</keyword>
<reference evidence="13 14" key="1">
    <citation type="submission" date="2022-04" db="EMBL/GenBank/DDBJ databases">
        <title>Complete genome of Methanothermobacter tenebrarum strain RMAS.</title>
        <authorList>
            <person name="Nakamura K."/>
            <person name="Oshima K."/>
            <person name="Hattori M."/>
            <person name="Kamagata Y."/>
            <person name="Takamizawa K."/>
        </authorList>
    </citation>
    <scope>NUCLEOTIDE SEQUENCE [LARGE SCALE GENOMIC DNA]</scope>
    <source>
        <strain evidence="13 14">RMAS</strain>
    </source>
</reference>
<dbReference type="HAMAP" id="MF_00583_A">
    <property type="entry name" value="RibP_PPkinase_A"/>
    <property type="match status" value="1"/>
</dbReference>
<dbReference type="GeneID" id="71965122"/>
<keyword evidence="14" id="KW-1185">Reference proteome</keyword>
<evidence type="ECO:0000256" key="9">
    <source>
        <dbReference type="ARBA" id="ARBA00049535"/>
    </source>
</evidence>
<name>A0ABN6PAI3_9EURY</name>
<keyword evidence="5 10" id="KW-0547">Nucleotide-binding</keyword>
<dbReference type="SMART" id="SM01400">
    <property type="entry name" value="Pribosyltran_N"/>
    <property type="match status" value="1"/>
</dbReference>
<keyword evidence="1 10" id="KW-0963">Cytoplasm</keyword>
<proteinExistence type="inferred from homology"/>
<dbReference type="RefSeq" id="WP_248565059.1">
    <property type="nucleotide sequence ID" value="NZ_AP025698.1"/>
</dbReference>
<evidence type="ECO:0000256" key="3">
    <source>
        <dbReference type="ARBA" id="ARBA00022723"/>
    </source>
</evidence>
<comment type="cofactor">
    <cofactor evidence="10">
        <name>Mg(2+)</name>
        <dbReference type="ChEBI" id="CHEBI:18420"/>
    </cofactor>
    <text evidence="10">Binds 2 Mg(2+) ions per subunit.</text>
</comment>
<dbReference type="NCBIfam" id="TIGR01251">
    <property type="entry name" value="ribP_PPkin"/>
    <property type="match status" value="1"/>
</dbReference>
<comment type="catalytic activity">
    <reaction evidence="9 10">
        <text>D-ribose 5-phosphate + ATP = 5-phospho-alpha-D-ribose 1-diphosphate + AMP + H(+)</text>
        <dbReference type="Rhea" id="RHEA:15609"/>
        <dbReference type="ChEBI" id="CHEBI:15378"/>
        <dbReference type="ChEBI" id="CHEBI:30616"/>
        <dbReference type="ChEBI" id="CHEBI:58017"/>
        <dbReference type="ChEBI" id="CHEBI:78346"/>
        <dbReference type="ChEBI" id="CHEBI:456215"/>
        <dbReference type="EC" id="2.7.6.1"/>
    </reaction>
</comment>
<dbReference type="PANTHER" id="PTHR10210">
    <property type="entry name" value="RIBOSE-PHOSPHATE DIPHOSPHOKINASE FAMILY MEMBER"/>
    <property type="match status" value="1"/>
</dbReference>
<evidence type="ECO:0000256" key="4">
    <source>
        <dbReference type="ARBA" id="ARBA00022727"/>
    </source>
</evidence>
<feature type="active site" evidence="10">
    <location>
        <position position="186"/>
    </location>
</feature>
<evidence type="ECO:0000256" key="8">
    <source>
        <dbReference type="ARBA" id="ARBA00022842"/>
    </source>
</evidence>
<feature type="binding site" evidence="10">
    <location>
        <position position="212"/>
    </location>
    <ligand>
        <name>D-ribose 5-phosphate</name>
        <dbReference type="ChEBI" id="CHEBI:78346"/>
    </ligand>
</feature>
<dbReference type="EMBL" id="AP025698">
    <property type="protein sequence ID" value="BDH79226.1"/>
    <property type="molecule type" value="Genomic_DNA"/>
</dbReference>
<evidence type="ECO:0000313" key="13">
    <source>
        <dbReference type="EMBL" id="BDH79226.1"/>
    </source>
</evidence>
<dbReference type="Pfam" id="PF00156">
    <property type="entry name" value="Pribosyltran"/>
    <property type="match status" value="1"/>
</dbReference>
<dbReference type="EC" id="2.7.6.1" evidence="10"/>
<evidence type="ECO:0000256" key="6">
    <source>
        <dbReference type="ARBA" id="ARBA00022777"/>
    </source>
</evidence>
<gene>
    <name evidence="10" type="primary">prs</name>
    <name evidence="13" type="ORF">MTTB_06050</name>
</gene>
<evidence type="ECO:0000259" key="12">
    <source>
        <dbReference type="Pfam" id="PF13793"/>
    </source>
</evidence>
<dbReference type="InterPro" id="IPR029099">
    <property type="entry name" value="Pribosyltran_N"/>
</dbReference>
<feature type="binding site" evidence="10">
    <location>
        <position position="163"/>
    </location>
    <ligand>
        <name>Mg(2+)</name>
        <dbReference type="ChEBI" id="CHEBI:18420"/>
        <label>2</label>
    </ligand>
</feature>
<feature type="binding site" evidence="10">
    <location>
        <position position="125"/>
    </location>
    <ligand>
        <name>Mg(2+)</name>
        <dbReference type="ChEBI" id="CHEBI:18420"/>
        <label>1</label>
    </ligand>
</feature>
<comment type="pathway">
    <text evidence="10">Metabolic intermediate biosynthesis; 5-phospho-alpha-D-ribose 1-diphosphate biosynthesis; 5-phospho-alpha-D-ribose 1-diphosphate from D-ribose 5-phosphate (route I): step 1/1.</text>
</comment>
<evidence type="ECO:0000256" key="2">
    <source>
        <dbReference type="ARBA" id="ARBA00022679"/>
    </source>
</evidence>
<dbReference type="SUPFAM" id="SSF53271">
    <property type="entry name" value="PRTase-like"/>
    <property type="match status" value="1"/>
</dbReference>
<evidence type="ECO:0000256" key="10">
    <source>
        <dbReference type="HAMAP-Rule" id="MF_00583"/>
    </source>
</evidence>
<feature type="binding site" evidence="10">
    <location>
        <begin position="91"/>
        <end position="92"/>
    </location>
    <ligand>
        <name>ATP</name>
        <dbReference type="ChEBI" id="CHEBI:30616"/>
    </ligand>
</feature>
<dbReference type="NCBIfam" id="NF002095">
    <property type="entry name" value="PRK00934.1"/>
    <property type="match status" value="1"/>
</dbReference>
<accession>A0ABN6PAI3</accession>
<sequence>MIIGGSASQNLAAKVANLLNDQLCPIETHKFPDGERYVRIKGEIPDEVVVIQSTGYPQDENFMELFLIIKNLKDIGADKVKAVIPYLGYSRQDKKFKPGEAVSVKIIAELLEAAGADEVFSVNLHEHDIINFFNIPVYELSAIPLLAEHLSVGVDDPIIIAPDKGALDHARSMARIIGCEYDYMEKVRISPERVETRLKNFDVEGRSVIIVDDIISTGGTIVNASRILHTQGPKEVKVACVHPVLVGDALLRIFSTGVDEVIATDTIKSEVSIVSVAPLIAEALKGD</sequence>
<dbReference type="Gene3D" id="3.40.50.2020">
    <property type="match status" value="2"/>
</dbReference>
<keyword evidence="3 10" id="KW-0479">Metal-binding</keyword>
<comment type="similarity">
    <text evidence="10">Belongs to the ribose-phosphate pyrophosphokinase family. Class III (archaeal) subfamily.</text>
</comment>